<protein>
    <submittedName>
        <fullName evidence="1">Putative orfan</fullName>
    </submittedName>
</protein>
<evidence type="ECO:0000313" key="1">
    <source>
        <dbReference type="EMBL" id="QKU34874.1"/>
    </source>
</evidence>
<sequence>MTIISKEIILEYITQNSNHYFMSNVIYEMLYEQNIIKSYGKKQYRKNREDNSYIDEVYKYFKIDITKYTFFLDVCLMRLKYSKVKSIHPI</sequence>
<proteinExistence type="predicted"/>
<dbReference type="GeneID" id="80518290"/>
<organism evidence="1">
    <name type="scientific">Tupanvirus soda lake</name>
    <dbReference type="NCBI Taxonomy" id="2126985"/>
    <lineage>
        <taxon>Viruses</taxon>
        <taxon>Varidnaviria</taxon>
        <taxon>Bamfordvirae</taxon>
        <taxon>Nucleocytoviricota</taxon>
        <taxon>Megaviricetes</taxon>
        <taxon>Imitervirales</taxon>
        <taxon>Mimiviridae</taxon>
        <taxon>Megamimivirinae</taxon>
        <taxon>Tupanvirus</taxon>
        <taxon>Tupanvirus salinum</taxon>
    </lineage>
</organism>
<name>A0A6N1NIS0_9VIRU</name>
<dbReference type="KEGG" id="vg:80518290"/>
<accession>A0A6N1NIS0</accession>
<dbReference type="RefSeq" id="YP_010781526.1">
    <property type="nucleotide sequence ID" value="NC_075039.1"/>
</dbReference>
<reference evidence="1" key="1">
    <citation type="submission" date="2017-01" db="EMBL/GenBank/DDBJ databases">
        <authorList>
            <person name="Assis F.L."/>
            <person name="Abrahao J.S."/>
            <person name="Silva L."/>
            <person name="Khalil J.B."/>
            <person name="Rodrigues R."/>
            <person name="Silva L.S."/>
            <person name="Arantes T."/>
            <person name="Boratto P."/>
            <person name="Andrade M."/>
            <person name="Kroon E.G."/>
            <person name="Ribeiro B."/>
            <person name="Bergier I."/>
            <person name="Seligmann H."/>
            <person name="Ghigo E."/>
            <person name="Colson P."/>
            <person name="Levasseur A."/>
            <person name="Raoult D."/>
            <person name="Scola B.L."/>
        </authorList>
    </citation>
    <scope>NUCLEOTIDE SEQUENCE</scope>
    <source>
        <strain evidence="1">Soda lake</strain>
    </source>
</reference>
<reference evidence="1" key="2">
    <citation type="journal article" date="2018" name="Nat. Commun.">
        <title>Tailed giant Tupanvirus possesses the most complete translational apparatus of the known virosphere.</title>
        <authorList>
            <person name="Abrahao J."/>
            <person name="Silva L."/>
            <person name="Silva L.S."/>
            <person name="Khalil J.Y.B."/>
            <person name="Rodrigues R."/>
            <person name="Arantes T."/>
            <person name="Assis F."/>
            <person name="Boratto P."/>
            <person name="Andrade M."/>
            <person name="Kroon E.G."/>
            <person name="Ribeiro B."/>
            <person name="Bergier I."/>
            <person name="Seligmann H."/>
            <person name="Ghigo E."/>
            <person name="Colson P."/>
            <person name="Levasseur A."/>
            <person name="Kroemer G."/>
            <person name="Raoult D."/>
            <person name="La Scola B."/>
        </authorList>
    </citation>
    <scope>NUCLEOTIDE SEQUENCE [LARGE SCALE GENOMIC DNA]</scope>
    <source>
        <strain evidence="1">Soda lake</strain>
    </source>
</reference>
<dbReference type="EMBL" id="KY523104">
    <property type="protein sequence ID" value="QKU34874.1"/>
    <property type="molecule type" value="Genomic_DNA"/>
</dbReference>